<feature type="region of interest" description="Disordered" evidence="6">
    <location>
        <begin position="201"/>
        <end position="222"/>
    </location>
</feature>
<keyword evidence="3" id="KW-0969">Cilium</keyword>
<dbReference type="Proteomes" id="UP001363151">
    <property type="component" value="Unassembled WGS sequence"/>
</dbReference>
<keyword evidence="8" id="KW-1185">Reference proteome</keyword>
<dbReference type="PANTHER" id="PTHR13159:SF0">
    <property type="entry name" value="RADIAL SPOKE HEAD 6 HOMOLOG A"/>
    <property type="match status" value="1"/>
</dbReference>
<evidence type="ECO:0000313" key="8">
    <source>
        <dbReference type="Proteomes" id="UP001363151"/>
    </source>
</evidence>
<proteinExistence type="predicted"/>
<organism evidence="7 8">
    <name type="scientific">Aureococcus anophagefferens</name>
    <name type="common">Harmful bloom alga</name>
    <dbReference type="NCBI Taxonomy" id="44056"/>
    <lineage>
        <taxon>Eukaryota</taxon>
        <taxon>Sar</taxon>
        <taxon>Stramenopiles</taxon>
        <taxon>Ochrophyta</taxon>
        <taxon>Pelagophyceae</taxon>
        <taxon>Pelagomonadales</taxon>
        <taxon>Pelagomonadaceae</taxon>
        <taxon>Aureococcus</taxon>
    </lineage>
</organism>
<feature type="compositionally biased region" description="Acidic residues" evidence="6">
    <location>
        <begin position="309"/>
        <end position="322"/>
    </location>
</feature>
<evidence type="ECO:0000256" key="2">
    <source>
        <dbReference type="ARBA" id="ARBA00022490"/>
    </source>
</evidence>
<dbReference type="InterPro" id="IPR006802">
    <property type="entry name" value="Radial_spoke"/>
</dbReference>
<dbReference type="Pfam" id="PF04712">
    <property type="entry name" value="Radial_spoke"/>
    <property type="match status" value="3"/>
</dbReference>
<comment type="caution">
    <text evidence="7">The sequence shown here is derived from an EMBL/GenBank/DDBJ whole genome shotgun (WGS) entry which is preliminary data.</text>
</comment>
<evidence type="ECO:0000256" key="5">
    <source>
        <dbReference type="ARBA" id="ARBA00023273"/>
    </source>
</evidence>
<sequence>MSFEEAKQYLRQEDEDGNSLYEHLSRVLLKVIVEKPQNANAMFEQLSQELRGATQVKPTLPTEEGDATEITYPDLMTEANVYEWAGINFGKMETYRLYLAIKQKAVVEARSLRFWGKITGRSGDYFVVQGCTEAHLLRAQIAMITSECSISPGGFYAEDDEAEEGIKAIKKVEEMEDFKSAEDLKDASNWVHHEVPINVNGRCNQPPVNEEEEEGAEPADELPDLPLLGAIAEDEITDGPAWSISVCPSGAGESPDSAVVAKSLKWPGAVAAAFGNKFINVYCGFGFASSRGVSYEPPRVPPIQKEWAPTEEDDKGLIEDEDKITQPVVEEEEEEDG</sequence>
<evidence type="ECO:0000256" key="3">
    <source>
        <dbReference type="ARBA" id="ARBA00023069"/>
    </source>
</evidence>
<comment type="subcellular location">
    <subcellularLocation>
        <location evidence="1">Cytoplasm</location>
        <location evidence="1">Cytoskeleton</location>
        <location evidence="1">Cilium axoneme</location>
    </subcellularLocation>
</comment>
<dbReference type="CDD" id="cd22963">
    <property type="entry name" value="DD_CrRSP4-like"/>
    <property type="match status" value="1"/>
</dbReference>
<keyword evidence="2" id="KW-0963">Cytoplasm</keyword>
<keyword evidence="4" id="KW-0206">Cytoskeleton</keyword>
<reference evidence="7 8" key="1">
    <citation type="submission" date="2024-03" db="EMBL/GenBank/DDBJ databases">
        <title>Aureococcus anophagefferens CCMP1851 and Kratosvirus quantuckense: Draft genome of a second virus-susceptible host strain in the model system.</title>
        <authorList>
            <person name="Chase E."/>
            <person name="Truchon A.R."/>
            <person name="Schepens W."/>
            <person name="Wilhelm S.W."/>
        </authorList>
    </citation>
    <scope>NUCLEOTIDE SEQUENCE [LARGE SCALE GENOMIC DNA]</scope>
    <source>
        <strain evidence="7 8">CCMP1851</strain>
    </source>
</reference>
<dbReference type="PANTHER" id="PTHR13159">
    <property type="entry name" value="RADIAL SPOKEHEAD-RELATED"/>
    <property type="match status" value="1"/>
</dbReference>
<gene>
    <name evidence="7" type="primary">RSPH4A</name>
    <name evidence="7" type="ORF">SO694_00114010</name>
</gene>
<evidence type="ECO:0000256" key="4">
    <source>
        <dbReference type="ARBA" id="ARBA00023212"/>
    </source>
</evidence>
<protein>
    <submittedName>
        <fullName evidence="7">Radial spoke head component protein</fullName>
    </submittedName>
</protein>
<name>A0ABR1FWJ8_AURAN</name>
<dbReference type="EMBL" id="JBBJCI010000215">
    <property type="protein sequence ID" value="KAK7240147.1"/>
    <property type="molecule type" value="Genomic_DNA"/>
</dbReference>
<keyword evidence="5" id="KW-0966">Cell projection</keyword>
<evidence type="ECO:0000313" key="7">
    <source>
        <dbReference type="EMBL" id="KAK7240147.1"/>
    </source>
</evidence>
<accession>A0ABR1FWJ8</accession>
<evidence type="ECO:0000256" key="6">
    <source>
        <dbReference type="SAM" id="MobiDB-lite"/>
    </source>
</evidence>
<feature type="compositionally biased region" description="Acidic residues" evidence="6">
    <location>
        <begin position="209"/>
        <end position="222"/>
    </location>
</feature>
<feature type="region of interest" description="Disordered" evidence="6">
    <location>
        <begin position="295"/>
        <end position="337"/>
    </location>
</feature>
<evidence type="ECO:0000256" key="1">
    <source>
        <dbReference type="ARBA" id="ARBA00004430"/>
    </source>
</evidence>